<feature type="compositionally biased region" description="Basic and acidic residues" evidence="21">
    <location>
        <begin position="9"/>
        <end position="25"/>
    </location>
</feature>
<evidence type="ECO:0000256" key="5">
    <source>
        <dbReference type="ARBA" id="ARBA00022695"/>
    </source>
</evidence>
<keyword evidence="11" id="KW-0269">Exonuclease</keyword>
<dbReference type="EC" id="6.5.1.1" evidence="2"/>
<comment type="catalytic activity">
    <reaction evidence="20">
        <text>ATP + (deoxyribonucleotide)n-3'-hydroxyl + 5'-phospho-(deoxyribonucleotide)m = (deoxyribonucleotide)n+m + AMP + diphosphate.</text>
        <dbReference type="EC" id="6.5.1.1"/>
    </reaction>
</comment>
<keyword evidence="8" id="KW-0547">Nucleotide-binding</keyword>
<keyword evidence="6" id="KW-0540">Nuclease</keyword>
<dbReference type="PANTHER" id="PTHR42705:SF2">
    <property type="entry name" value="BIFUNCTIONAL NON-HOMOLOGOUS END JOINING PROTEIN LIGD"/>
    <property type="match status" value="1"/>
</dbReference>
<dbReference type="PROSITE" id="PS00697">
    <property type="entry name" value="DNA_LIGASE_A1"/>
    <property type="match status" value="1"/>
</dbReference>
<feature type="domain" description="ATP-dependent DNA ligase family profile" evidence="22">
    <location>
        <begin position="308"/>
        <end position="430"/>
    </location>
</feature>
<keyword evidence="17" id="KW-0464">Manganese</keyword>
<keyword evidence="12" id="KW-0067">ATP-binding</keyword>
<organism evidence="23 24">
    <name type="scientific">Sphingobacterium populi</name>
    <dbReference type="NCBI Taxonomy" id="1812824"/>
    <lineage>
        <taxon>Bacteria</taxon>
        <taxon>Pseudomonadati</taxon>
        <taxon>Bacteroidota</taxon>
        <taxon>Sphingobacteriia</taxon>
        <taxon>Sphingobacteriales</taxon>
        <taxon>Sphingobacteriaceae</taxon>
        <taxon>Sphingobacterium</taxon>
    </lineage>
</organism>
<evidence type="ECO:0000256" key="15">
    <source>
        <dbReference type="ARBA" id="ARBA00023172"/>
    </source>
</evidence>
<evidence type="ECO:0000256" key="16">
    <source>
        <dbReference type="ARBA" id="ARBA00023204"/>
    </source>
</evidence>
<keyword evidence="10" id="KW-0378">Hydrolase</keyword>
<dbReference type="InterPro" id="IPR012340">
    <property type="entry name" value="NA-bd_OB-fold"/>
</dbReference>
<proteinExistence type="predicted"/>
<name>A0ABW5UF18_9SPHI</name>
<dbReference type="Gene3D" id="3.30.1490.70">
    <property type="match status" value="1"/>
</dbReference>
<dbReference type="PROSITE" id="PS50160">
    <property type="entry name" value="DNA_LIGASE_A3"/>
    <property type="match status" value="1"/>
</dbReference>
<comment type="caution">
    <text evidence="23">The sequence shown here is derived from an EMBL/GenBank/DDBJ whole genome shotgun (WGS) entry which is preliminary data.</text>
</comment>
<keyword evidence="9" id="KW-0227">DNA damage</keyword>
<gene>
    <name evidence="23" type="primary">ligD</name>
    <name evidence="23" type="ORF">ACFSQ6_12215</name>
</gene>
<dbReference type="CDD" id="cd07971">
    <property type="entry name" value="OBF_DNA_ligase_LigD"/>
    <property type="match status" value="1"/>
</dbReference>
<evidence type="ECO:0000259" key="22">
    <source>
        <dbReference type="PROSITE" id="PS50160"/>
    </source>
</evidence>
<dbReference type="EMBL" id="JBHUMB010000014">
    <property type="protein sequence ID" value="MFD2744155.1"/>
    <property type="molecule type" value="Genomic_DNA"/>
</dbReference>
<evidence type="ECO:0000313" key="24">
    <source>
        <dbReference type="Proteomes" id="UP001597418"/>
    </source>
</evidence>
<dbReference type="RefSeq" id="WP_066751063.1">
    <property type="nucleotide sequence ID" value="NZ_JBHUMB010000014.1"/>
</dbReference>
<keyword evidence="14" id="KW-0238">DNA-binding</keyword>
<dbReference type="Gene3D" id="3.90.920.10">
    <property type="entry name" value="DNA primase, PRIM domain"/>
    <property type="match status" value="1"/>
</dbReference>
<feature type="region of interest" description="Disordered" evidence="21">
    <location>
        <begin position="1"/>
        <end position="28"/>
    </location>
</feature>
<dbReference type="InterPro" id="IPR016059">
    <property type="entry name" value="DNA_ligase_ATP-dep_CS"/>
</dbReference>
<keyword evidence="16" id="KW-0234">DNA repair</keyword>
<evidence type="ECO:0000256" key="6">
    <source>
        <dbReference type="ARBA" id="ARBA00022722"/>
    </source>
</evidence>
<dbReference type="InterPro" id="IPR012310">
    <property type="entry name" value="DNA_ligase_ATP-dep_cent"/>
</dbReference>
<dbReference type="NCBIfam" id="TIGR02777">
    <property type="entry name" value="LigD_PE_dom"/>
    <property type="match status" value="1"/>
</dbReference>
<dbReference type="InterPro" id="IPR014145">
    <property type="entry name" value="LigD_pol_dom"/>
</dbReference>
<dbReference type="Pfam" id="PF21686">
    <property type="entry name" value="LigD_Prim-Pol"/>
    <property type="match status" value="1"/>
</dbReference>
<evidence type="ECO:0000256" key="4">
    <source>
        <dbReference type="ARBA" id="ARBA00022679"/>
    </source>
</evidence>
<keyword evidence="5" id="KW-0548">Nucleotidyltransferase</keyword>
<evidence type="ECO:0000313" key="23">
    <source>
        <dbReference type="EMBL" id="MFD2744155.1"/>
    </source>
</evidence>
<dbReference type="CDD" id="cd07906">
    <property type="entry name" value="Adenylation_DNA_ligase_LigD_LigC"/>
    <property type="match status" value="1"/>
</dbReference>
<accession>A0ABW5UF18</accession>
<dbReference type="NCBIfam" id="TIGR02776">
    <property type="entry name" value="NHEJ_ligase_prk"/>
    <property type="match status" value="1"/>
</dbReference>
<keyword evidence="15" id="KW-0233">DNA recombination</keyword>
<dbReference type="SUPFAM" id="SSF56091">
    <property type="entry name" value="DNA ligase/mRNA capping enzyme, catalytic domain"/>
    <property type="match status" value="1"/>
</dbReference>
<dbReference type="InterPro" id="IPR012309">
    <property type="entry name" value="DNA_ligase_ATP-dep_C"/>
</dbReference>
<evidence type="ECO:0000256" key="17">
    <source>
        <dbReference type="ARBA" id="ARBA00023211"/>
    </source>
</evidence>
<evidence type="ECO:0000256" key="3">
    <source>
        <dbReference type="ARBA" id="ARBA00022598"/>
    </source>
</evidence>
<sequence>MATLTKYQQKRDFDKTKEPKGDEKRKRPAKRLRFVVQRHHASRLHYDFRLEIDGVLKSWAIPKGPSLNPTDKRLAVMVEDHPLSYRTFEGEIPKGSYGFGTVHIFDEGYYTPLEKSHGEKELLAELKSGSVKIVLHGKKLKGEFALVRMKQAQDDNAWLLLKHKDKYAVEQAYDAEDEVSAADKAAGTRFRKQATKSAKKTEDSTTKTTNPPVFEPMLAVLATATTEDDDWFFEQKLDGFRAIAHLSEKDVQLRSRNGKSFDKQFASLANALKINERSLILDGEIVAEDAKGNSRFQLLQHGEPLPAKYQLVYYVFDLLMLDGNDLREYPLVERRDLLARWVKKAKIPQVRLVESILTENEEDALKVAMEKDWEGIVAKMSDSTYLSGKRSDAWRKLKLLQSQEAIIVGFTKAAGSRVGFGALVLAVMQDKQYQYIGNVGTGFTDEQLQELSAQLSKIKTAKKPFATSVAVANENKVTWVKPKLIAEITFSEWTTDNHLRHPVFKALRHDKKIQDITKVAPLVEIVNERTMTFGRKKLTLSNQKKIYWPDDGITKGDLLNYYEQVGELMLPYLKDKPISMNRFPNGIHETGFFQKDVDKNTGPNWLKTVALESESTGNTVNYLICNDLPTLLWIANMGSIEINPWLATYRKKTKPVFAVLDLDPNGADFKEVVAVANTAHEILDQAGVPNFIKTSGSTGLHIYIYVAEQYSFDVVRDFMEMLAELVHEQYPDSTSVERSPSKRKKKIYLDFMQNKRAQTIVAPYSVRPKAGATVSTPLNWDEVNDELSIAQFTIRTVLNRIELQEDPWKAIFEHKANLKKAIASF</sequence>
<dbReference type="Pfam" id="PF01068">
    <property type="entry name" value="DNA_ligase_A_M"/>
    <property type="match status" value="1"/>
</dbReference>
<dbReference type="InterPro" id="IPR014144">
    <property type="entry name" value="LigD_PE_domain"/>
</dbReference>
<dbReference type="Pfam" id="PF04679">
    <property type="entry name" value="DNA_ligase_A_C"/>
    <property type="match status" value="1"/>
</dbReference>
<dbReference type="InterPro" id="IPR014146">
    <property type="entry name" value="LigD_ligase_dom"/>
</dbReference>
<evidence type="ECO:0000256" key="9">
    <source>
        <dbReference type="ARBA" id="ARBA00022763"/>
    </source>
</evidence>
<keyword evidence="24" id="KW-1185">Reference proteome</keyword>
<evidence type="ECO:0000256" key="2">
    <source>
        <dbReference type="ARBA" id="ARBA00012727"/>
    </source>
</evidence>
<comment type="cofactor">
    <cofactor evidence="1">
        <name>Mn(2+)</name>
        <dbReference type="ChEBI" id="CHEBI:29035"/>
    </cofactor>
</comment>
<evidence type="ECO:0000256" key="10">
    <source>
        <dbReference type="ARBA" id="ARBA00022801"/>
    </source>
</evidence>
<keyword evidence="13" id="KW-0239">DNA-directed DNA polymerase</keyword>
<keyword evidence="18" id="KW-0511">Multifunctional enzyme</keyword>
<keyword evidence="4" id="KW-0808">Transferase</keyword>
<evidence type="ECO:0000256" key="13">
    <source>
        <dbReference type="ARBA" id="ARBA00022932"/>
    </source>
</evidence>
<evidence type="ECO:0000256" key="20">
    <source>
        <dbReference type="ARBA" id="ARBA00034003"/>
    </source>
</evidence>
<evidence type="ECO:0000256" key="14">
    <source>
        <dbReference type="ARBA" id="ARBA00023125"/>
    </source>
</evidence>
<dbReference type="GO" id="GO:0003910">
    <property type="term" value="F:DNA ligase (ATP) activity"/>
    <property type="evidence" value="ECO:0007669"/>
    <property type="project" value="UniProtKB-EC"/>
</dbReference>
<dbReference type="Gene3D" id="3.30.470.30">
    <property type="entry name" value="DNA ligase/mRNA capping enzyme"/>
    <property type="match status" value="1"/>
</dbReference>
<evidence type="ECO:0000256" key="7">
    <source>
        <dbReference type="ARBA" id="ARBA00022723"/>
    </source>
</evidence>
<protein>
    <recommendedName>
        <fullName evidence="2">DNA ligase (ATP)</fullName>
        <ecNumber evidence="2">6.5.1.1</ecNumber>
    </recommendedName>
    <alternativeName>
        <fullName evidence="19">NHEJ DNA polymerase</fullName>
    </alternativeName>
</protein>
<feature type="region of interest" description="Disordered" evidence="21">
    <location>
        <begin position="190"/>
        <end position="210"/>
    </location>
</feature>
<evidence type="ECO:0000256" key="12">
    <source>
        <dbReference type="ARBA" id="ARBA00022840"/>
    </source>
</evidence>
<reference evidence="24" key="1">
    <citation type="journal article" date="2019" name="Int. J. Syst. Evol. Microbiol.">
        <title>The Global Catalogue of Microorganisms (GCM) 10K type strain sequencing project: providing services to taxonomists for standard genome sequencing and annotation.</title>
        <authorList>
            <consortium name="The Broad Institute Genomics Platform"/>
            <consortium name="The Broad Institute Genome Sequencing Center for Infectious Disease"/>
            <person name="Wu L."/>
            <person name="Ma J."/>
        </authorList>
    </citation>
    <scope>NUCLEOTIDE SEQUENCE [LARGE SCALE GENOMIC DNA]</scope>
    <source>
        <strain evidence="24">KCTC 42247</strain>
    </source>
</reference>
<keyword evidence="3 23" id="KW-0436">Ligase</keyword>
<dbReference type="SUPFAM" id="SSF50249">
    <property type="entry name" value="Nucleic acid-binding proteins"/>
    <property type="match status" value="1"/>
</dbReference>
<keyword evidence="7" id="KW-0479">Metal-binding</keyword>
<dbReference type="InterPro" id="IPR052171">
    <property type="entry name" value="NHEJ_LigD"/>
</dbReference>
<dbReference type="Gene3D" id="2.40.50.140">
    <property type="entry name" value="Nucleic acid-binding proteins"/>
    <property type="match status" value="1"/>
</dbReference>
<dbReference type="Pfam" id="PF13298">
    <property type="entry name" value="LigD_N"/>
    <property type="match status" value="1"/>
</dbReference>
<dbReference type="NCBIfam" id="TIGR02778">
    <property type="entry name" value="ligD_pol"/>
    <property type="match status" value="1"/>
</dbReference>
<evidence type="ECO:0000256" key="8">
    <source>
        <dbReference type="ARBA" id="ARBA00022741"/>
    </source>
</evidence>
<evidence type="ECO:0000256" key="11">
    <source>
        <dbReference type="ARBA" id="ARBA00022839"/>
    </source>
</evidence>
<evidence type="ECO:0000256" key="1">
    <source>
        <dbReference type="ARBA" id="ARBA00001936"/>
    </source>
</evidence>
<evidence type="ECO:0000256" key="18">
    <source>
        <dbReference type="ARBA" id="ARBA00023268"/>
    </source>
</evidence>
<dbReference type="InterPro" id="IPR014143">
    <property type="entry name" value="NHEJ_ligase_prk"/>
</dbReference>
<evidence type="ECO:0000256" key="21">
    <source>
        <dbReference type="SAM" id="MobiDB-lite"/>
    </source>
</evidence>
<evidence type="ECO:0000256" key="19">
    <source>
        <dbReference type="ARBA" id="ARBA00029943"/>
    </source>
</evidence>
<dbReference type="NCBIfam" id="TIGR02779">
    <property type="entry name" value="NHEJ_ligase_lig"/>
    <property type="match status" value="1"/>
</dbReference>
<dbReference type="Proteomes" id="UP001597418">
    <property type="component" value="Unassembled WGS sequence"/>
</dbReference>
<dbReference type="PANTHER" id="PTHR42705">
    <property type="entry name" value="BIFUNCTIONAL NON-HOMOLOGOUS END JOINING PROTEIN LIGD"/>
    <property type="match status" value="1"/>
</dbReference>